<evidence type="ECO:0000313" key="2">
    <source>
        <dbReference type="EMBL" id="GAA4356592.1"/>
    </source>
</evidence>
<evidence type="ECO:0008006" key="4">
    <source>
        <dbReference type="Google" id="ProtNLM"/>
    </source>
</evidence>
<keyword evidence="3" id="KW-1185">Reference proteome</keyword>
<protein>
    <recommendedName>
        <fullName evidence="4">DUF4177 domain-containing protein</fullName>
    </recommendedName>
</protein>
<feature type="signal peptide" evidence="1">
    <location>
        <begin position="1"/>
        <end position="28"/>
    </location>
</feature>
<evidence type="ECO:0000256" key="1">
    <source>
        <dbReference type="SAM" id="SignalP"/>
    </source>
</evidence>
<dbReference type="EMBL" id="BAABGZ010000020">
    <property type="protein sequence ID" value="GAA4356592.1"/>
    <property type="molecule type" value="Genomic_DNA"/>
</dbReference>
<keyword evidence="1" id="KW-0732">Signal</keyword>
<dbReference type="Proteomes" id="UP001501153">
    <property type="component" value="Unassembled WGS sequence"/>
</dbReference>
<comment type="caution">
    <text evidence="2">The sequence shown here is derived from an EMBL/GenBank/DDBJ whole genome shotgun (WGS) entry which is preliminary data.</text>
</comment>
<evidence type="ECO:0000313" key="3">
    <source>
        <dbReference type="Proteomes" id="UP001501153"/>
    </source>
</evidence>
<gene>
    <name evidence="2" type="ORF">GCM10023185_20500</name>
</gene>
<organism evidence="2 3">
    <name type="scientific">Hymenobacter saemangeumensis</name>
    <dbReference type="NCBI Taxonomy" id="1084522"/>
    <lineage>
        <taxon>Bacteria</taxon>
        <taxon>Pseudomonadati</taxon>
        <taxon>Bacteroidota</taxon>
        <taxon>Cytophagia</taxon>
        <taxon>Cytophagales</taxon>
        <taxon>Hymenobacteraceae</taxon>
        <taxon>Hymenobacter</taxon>
    </lineage>
</organism>
<sequence>MLVSMRYPFTLWLAVLLWFQDLPTQAQAARPQAYDFLTMTSFESSSDAVAKIFFSPAFNGKTEVQLEDLGGMSVSKNLAKLQRNSMVINQQLSDLSVAGWELVQVYPITNSAAIRYLFRKPR</sequence>
<reference evidence="3" key="1">
    <citation type="journal article" date="2019" name="Int. J. Syst. Evol. Microbiol.">
        <title>The Global Catalogue of Microorganisms (GCM) 10K type strain sequencing project: providing services to taxonomists for standard genome sequencing and annotation.</title>
        <authorList>
            <consortium name="The Broad Institute Genomics Platform"/>
            <consortium name="The Broad Institute Genome Sequencing Center for Infectious Disease"/>
            <person name="Wu L."/>
            <person name="Ma J."/>
        </authorList>
    </citation>
    <scope>NUCLEOTIDE SEQUENCE [LARGE SCALE GENOMIC DNA]</scope>
    <source>
        <strain evidence="3">JCM 17923</strain>
    </source>
</reference>
<name>A0ABP8IDX1_9BACT</name>
<feature type="chain" id="PRO_5045243725" description="DUF4177 domain-containing protein" evidence="1">
    <location>
        <begin position="29"/>
        <end position="122"/>
    </location>
</feature>
<accession>A0ABP8IDX1</accession>
<proteinExistence type="predicted"/>